<dbReference type="AlphaFoldDB" id="A0A0R1PE75"/>
<feature type="domain" description="TGS" evidence="8">
    <location>
        <begin position="398"/>
        <end position="459"/>
    </location>
</feature>
<dbReference type="CDD" id="cd04876">
    <property type="entry name" value="ACT_RelA-SpoT"/>
    <property type="match status" value="1"/>
</dbReference>
<feature type="compositionally biased region" description="Basic and acidic residues" evidence="6">
    <location>
        <begin position="563"/>
        <end position="591"/>
    </location>
</feature>
<dbReference type="CDD" id="cd00077">
    <property type="entry name" value="HDc"/>
    <property type="match status" value="1"/>
</dbReference>
<dbReference type="FunFam" id="3.30.460.10:FF:000001">
    <property type="entry name" value="GTP pyrophosphokinase RelA"/>
    <property type="match status" value="1"/>
</dbReference>
<dbReference type="Gene3D" id="3.30.70.260">
    <property type="match status" value="1"/>
</dbReference>
<comment type="catalytic activity">
    <reaction evidence="4">
        <text>GTP + ATP = guanosine 3'-diphosphate 5'-triphosphate + AMP</text>
        <dbReference type="Rhea" id="RHEA:22088"/>
        <dbReference type="ChEBI" id="CHEBI:30616"/>
        <dbReference type="ChEBI" id="CHEBI:37565"/>
        <dbReference type="ChEBI" id="CHEBI:142410"/>
        <dbReference type="ChEBI" id="CHEBI:456215"/>
        <dbReference type="EC" id="2.7.6.5"/>
    </reaction>
</comment>
<name>A0A0R1PE75_9LACO</name>
<evidence type="ECO:0000256" key="5">
    <source>
        <dbReference type="RuleBase" id="RU003847"/>
    </source>
</evidence>
<evidence type="ECO:0000259" key="8">
    <source>
        <dbReference type="PROSITE" id="PS51880"/>
    </source>
</evidence>
<organism evidence="9 10">
    <name type="scientific">Limosilactobacillus frumenti DSM 13145</name>
    <dbReference type="NCBI Taxonomy" id="1423746"/>
    <lineage>
        <taxon>Bacteria</taxon>
        <taxon>Bacillati</taxon>
        <taxon>Bacillota</taxon>
        <taxon>Bacilli</taxon>
        <taxon>Lactobacillales</taxon>
        <taxon>Lactobacillaceae</taxon>
        <taxon>Limosilactobacillus</taxon>
    </lineage>
</organism>
<dbReference type="InterPro" id="IPR002912">
    <property type="entry name" value="ACT_dom"/>
</dbReference>
<comment type="pathway">
    <text evidence="1">Purine metabolism; ppGpp biosynthesis; ppGpp from GTP: step 1/2.</text>
</comment>
<dbReference type="GO" id="GO:0015970">
    <property type="term" value="P:guanosine tetraphosphate biosynthetic process"/>
    <property type="evidence" value="ECO:0007669"/>
    <property type="project" value="UniProtKB-UniPathway"/>
</dbReference>
<dbReference type="PANTHER" id="PTHR21262">
    <property type="entry name" value="GUANOSINE-3',5'-BIS DIPHOSPHATE 3'-PYROPHOSPHOHYDROLASE"/>
    <property type="match status" value="1"/>
</dbReference>
<dbReference type="UniPathway" id="UPA00908">
    <property type="reaction ID" value="UER00884"/>
</dbReference>
<feature type="domain" description="HD" evidence="7">
    <location>
        <begin position="53"/>
        <end position="152"/>
    </location>
</feature>
<accession>A0A0R1PE75</accession>
<dbReference type="InterPro" id="IPR004811">
    <property type="entry name" value="RelA/Spo_fam"/>
</dbReference>
<dbReference type="InterPro" id="IPR012675">
    <property type="entry name" value="Beta-grasp_dom_sf"/>
</dbReference>
<evidence type="ECO:0000256" key="6">
    <source>
        <dbReference type="SAM" id="MobiDB-lite"/>
    </source>
</evidence>
<dbReference type="PROSITE" id="PS51831">
    <property type="entry name" value="HD"/>
    <property type="match status" value="1"/>
</dbReference>
<dbReference type="InterPro" id="IPR003607">
    <property type="entry name" value="HD/PDEase_dom"/>
</dbReference>
<proteinExistence type="inferred from homology"/>
<dbReference type="Pfam" id="PF13291">
    <property type="entry name" value="ACT_4"/>
    <property type="match status" value="1"/>
</dbReference>
<dbReference type="CDD" id="cd01668">
    <property type="entry name" value="TGS_RSH"/>
    <property type="match status" value="1"/>
</dbReference>
<evidence type="ECO:0000313" key="9">
    <source>
        <dbReference type="EMBL" id="KRL27019.1"/>
    </source>
</evidence>
<dbReference type="SUPFAM" id="SSF81301">
    <property type="entry name" value="Nucleotidyltransferase"/>
    <property type="match status" value="1"/>
</dbReference>
<keyword evidence="9" id="KW-0418">Kinase</keyword>
<keyword evidence="3" id="KW-0547">Nucleotide-binding</keyword>
<evidence type="ECO:0000256" key="2">
    <source>
        <dbReference type="ARBA" id="ARBA00013251"/>
    </source>
</evidence>
<dbReference type="Pfam" id="PF04607">
    <property type="entry name" value="RelA_SpoT"/>
    <property type="match status" value="1"/>
</dbReference>
<dbReference type="Pfam" id="PF19296">
    <property type="entry name" value="RelA_AH_RIS"/>
    <property type="match status" value="1"/>
</dbReference>
<dbReference type="InterPro" id="IPR007685">
    <property type="entry name" value="RelA_SpoT"/>
</dbReference>
<keyword evidence="9" id="KW-0808">Transferase</keyword>
<dbReference type="InterPro" id="IPR033655">
    <property type="entry name" value="TGS_RelA/SpoT"/>
</dbReference>
<dbReference type="Gene3D" id="3.30.460.10">
    <property type="entry name" value="Beta Polymerase, domain 2"/>
    <property type="match status" value="1"/>
</dbReference>
<evidence type="ECO:0000256" key="1">
    <source>
        <dbReference type="ARBA" id="ARBA00004976"/>
    </source>
</evidence>
<dbReference type="InterPro" id="IPR045600">
    <property type="entry name" value="RelA/SpoT_AH_RIS"/>
</dbReference>
<evidence type="ECO:0000256" key="4">
    <source>
        <dbReference type="ARBA" id="ARBA00048244"/>
    </source>
</evidence>
<dbReference type="InterPro" id="IPR006674">
    <property type="entry name" value="HD_domain"/>
</dbReference>
<comment type="similarity">
    <text evidence="5">Belongs to the relA/spoT family.</text>
</comment>
<dbReference type="PATRIC" id="fig|1423746.3.peg.774"/>
<dbReference type="SMART" id="SM00471">
    <property type="entry name" value="HDc"/>
    <property type="match status" value="1"/>
</dbReference>
<dbReference type="InterPro" id="IPR043519">
    <property type="entry name" value="NT_sf"/>
</dbReference>
<dbReference type="InterPro" id="IPR004095">
    <property type="entry name" value="TGS"/>
</dbReference>
<dbReference type="PANTHER" id="PTHR21262:SF31">
    <property type="entry name" value="GTP PYROPHOSPHOKINASE"/>
    <property type="match status" value="1"/>
</dbReference>
<dbReference type="FunFam" id="3.10.20.30:FF:000002">
    <property type="entry name" value="GTP pyrophosphokinase (RelA/SpoT)"/>
    <property type="match status" value="1"/>
</dbReference>
<keyword evidence="3" id="KW-0342">GTP-binding</keyword>
<dbReference type="STRING" id="1423746.FD27_GL000766"/>
<dbReference type="EMBL" id="AZER01000016">
    <property type="protein sequence ID" value="KRL27019.1"/>
    <property type="molecule type" value="Genomic_DNA"/>
</dbReference>
<dbReference type="GO" id="GO:0016301">
    <property type="term" value="F:kinase activity"/>
    <property type="evidence" value="ECO:0007669"/>
    <property type="project" value="UniProtKB-KW"/>
</dbReference>
<comment type="function">
    <text evidence="5">In eubacteria ppGpp (guanosine 3'-diphosphate 5'-diphosphate) is a mediator of the stringent response that coordinates a variety of cellular activities in response to changes in nutritional abundance.</text>
</comment>
<dbReference type="NCBIfam" id="TIGR00691">
    <property type="entry name" value="spoT_relA"/>
    <property type="match status" value="1"/>
</dbReference>
<dbReference type="PROSITE" id="PS51880">
    <property type="entry name" value="TGS"/>
    <property type="match status" value="1"/>
</dbReference>
<evidence type="ECO:0000259" key="7">
    <source>
        <dbReference type="PROSITE" id="PS51831"/>
    </source>
</evidence>
<dbReference type="GO" id="GO:0005886">
    <property type="term" value="C:plasma membrane"/>
    <property type="evidence" value="ECO:0007669"/>
    <property type="project" value="TreeGrafter"/>
</dbReference>
<dbReference type="SUPFAM" id="SSF81271">
    <property type="entry name" value="TGS-like"/>
    <property type="match status" value="1"/>
</dbReference>
<dbReference type="CDD" id="cd05399">
    <property type="entry name" value="NT_Rel-Spo_like"/>
    <property type="match status" value="1"/>
</dbReference>
<comment type="caution">
    <text evidence="9">The sequence shown here is derived from an EMBL/GenBank/DDBJ whole genome shotgun (WGS) entry which is preliminary data.</text>
</comment>
<evidence type="ECO:0000256" key="3">
    <source>
        <dbReference type="ARBA" id="ARBA00023134"/>
    </source>
</evidence>
<dbReference type="Gene3D" id="1.10.3210.10">
    <property type="entry name" value="Hypothetical protein af1432"/>
    <property type="match status" value="1"/>
</dbReference>
<sequence>MIDVSEVKELTHEDVQKMVASYMNEEHVALVEKAYRFAAICHHDQRRKSGEPYIIHPIQVAGILANLQMDPETVCAGYLHDIVEDTGATLGDIKELFGPTIALIVDGDTKLGKIQYKSNKEQMAATHRKLLLAMSKDIRVMIVKLADRLHNMRTLQHLRPDKQRRISNETLEIYAPIADRLGISTIKWELEDLSLRYLNPQQYYRIVHLMNSRRDQRVEYIDEAIQEIKKAISDLNLGPNVEIYGRPKHIYSIYRKMVNQHKQFSQIYDLLAVRIVVDSIKDCYAALGAIHTNWKPMPGRFKDYIAMPKANGYQSLHTTIIGPHGKPLEVQIRTHHMHQVAEYGVAAHWAYKEGKTNGVQQTKDSQKLNVVKEILELRSESHGIDEFMQGVQSDVFTDKVYAFTPKGDVIELPKGSGPLDMAYQIHTEVGNHTTGAKVNGRIVPLDYEIKTGDIVDILTSSSSAGPSADWLDLVSTRRARNKIRQFFRAHNRDKNIETGKQIVEHELQEAGYDPFDLMTEEKSQQVAKQMHYQTADDLFAAIGFGDIAPVGARNRFTADLRQKAEDDRKQAAEKAVLEDHETIQNSDERQQRKQAKATSEGIVVEGVDNLLVRLSHCCSPVPGDDIVGYITKGRGVSVHRSDCPNIKAAEKSGQRIVSVYWANPEGDRTNYDSNIEVQGYNRNGLLNDVLRSINNNTRFLNSVNGKVDHNKMVTISLTIGVRNLGQLQFIMDSLKNIKDVYVVKRIIR</sequence>
<keyword evidence="10" id="KW-1185">Reference proteome</keyword>
<protein>
    <recommendedName>
        <fullName evidence="2">GTP diphosphokinase</fullName>
        <ecNumber evidence="2">2.7.6.5</ecNumber>
    </recommendedName>
</protein>
<dbReference type="Pfam" id="PF13328">
    <property type="entry name" value="HD_4"/>
    <property type="match status" value="1"/>
</dbReference>
<dbReference type="Proteomes" id="UP000051445">
    <property type="component" value="Unassembled WGS sequence"/>
</dbReference>
<dbReference type="FunFam" id="1.10.3210.10:FF:000001">
    <property type="entry name" value="GTP pyrophosphokinase RelA"/>
    <property type="match status" value="1"/>
</dbReference>
<gene>
    <name evidence="9" type="ORF">FD27_GL000766</name>
</gene>
<feature type="region of interest" description="Disordered" evidence="6">
    <location>
        <begin position="563"/>
        <end position="599"/>
    </location>
</feature>
<dbReference type="InterPro" id="IPR012676">
    <property type="entry name" value="TGS-like"/>
</dbReference>
<evidence type="ECO:0000313" key="10">
    <source>
        <dbReference type="Proteomes" id="UP000051445"/>
    </source>
</evidence>
<dbReference type="SUPFAM" id="SSF109604">
    <property type="entry name" value="HD-domain/PDEase-like"/>
    <property type="match status" value="1"/>
</dbReference>
<dbReference type="GO" id="GO:0008728">
    <property type="term" value="F:GTP diphosphokinase activity"/>
    <property type="evidence" value="ECO:0007669"/>
    <property type="project" value="UniProtKB-EC"/>
</dbReference>
<dbReference type="Pfam" id="PF02824">
    <property type="entry name" value="TGS"/>
    <property type="match status" value="1"/>
</dbReference>
<reference evidence="9 10" key="1">
    <citation type="journal article" date="2015" name="Genome Announc.">
        <title>Expanding the biotechnology potential of lactobacilli through comparative genomics of 213 strains and associated genera.</title>
        <authorList>
            <person name="Sun Z."/>
            <person name="Harris H.M."/>
            <person name="McCann A."/>
            <person name="Guo C."/>
            <person name="Argimon S."/>
            <person name="Zhang W."/>
            <person name="Yang X."/>
            <person name="Jeffery I.B."/>
            <person name="Cooney J.C."/>
            <person name="Kagawa T.F."/>
            <person name="Liu W."/>
            <person name="Song Y."/>
            <person name="Salvetti E."/>
            <person name="Wrobel A."/>
            <person name="Rasinkangas P."/>
            <person name="Parkhill J."/>
            <person name="Rea M.C."/>
            <person name="O'Sullivan O."/>
            <person name="Ritari J."/>
            <person name="Douillard F.P."/>
            <person name="Paul Ross R."/>
            <person name="Yang R."/>
            <person name="Briner A.E."/>
            <person name="Felis G.E."/>
            <person name="de Vos W.M."/>
            <person name="Barrangou R."/>
            <person name="Klaenhammer T.R."/>
            <person name="Caufield P.W."/>
            <person name="Cui Y."/>
            <person name="Zhang H."/>
            <person name="O'Toole P.W."/>
        </authorList>
    </citation>
    <scope>NUCLEOTIDE SEQUENCE [LARGE SCALE GENOMIC DNA]</scope>
    <source>
        <strain evidence="9 10">DSM 13145</strain>
    </source>
</reference>
<dbReference type="SMART" id="SM00954">
    <property type="entry name" value="RelA_SpoT"/>
    <property type="match status" value="1"/>
</dbReference>
<dbReference type="Gene3D" id="3.10.20.30">
    <property type="match status" value="1"/>
</dbReference>
<dbReference type="EC" id="2.7.6.5" evidence="2"/>
<dbReference type="GO" id="GO:0005525">
    <property type="term" value="F:GTP binding"/>
    <property type="evidence" value="ECO:0007669"/>
    <property type="project" value="UniProtKB-KW"/>
</dbReference>